<accession>A0ABV0JFJ3</accession>
<comment type="caution">
    <text evidence="1">The sequence shown here is derived from an EMBL/GenBank/DDBJ whole genome shotgun (WGS) entry which is preliminary data.</text>
</comment>
<evidence type="ECO:0000313" key="1">
    <source>
        <dbReference type="EMBL" id="MEP0820546.1"/>
    </source>
</evidence>
<proteinExistence type="predicted"/>
<reference evidence="1 2" key="1">
    <citation type="submission" date="2022-04" db="EMBL/GenBank/DDBJ databases">
        <title>Positive selection, recombination, and allopatry shape intraspecific diversity of widespread and dominant cyanobacteria.</title>
        <authorList>
            <person name="Wei J."/>
            <person name="Shu W."/>
            <person name="Hu C."/>
        </authorList>
    </citation>
    <scope>NUCLEOTIDE SEQUENCE [LARGE SCALE GENOMIC DNA]</scope>
    <source>
        <strain evidence="1 2">GB2-A4</strain>
    </source>
</reference>
<protein>
    <submittedName>
        <fullName evidence="1">Uncharacterized protein</fullName>
    </submittedName>
</protein>
<dbReference type="EMBL" id="JAMPKM010000033">
    <property type="protein sequence ID" value="MEP0820546.1"/>
    <property type="molecule type" value="Genomic_DNA"/>
</dbReference>
<dbReference type="Proteomes" id="UP001464891">
    <property type="component" value="Unassembled WGS sequence"/>
</dbReference>
<sequence>MQLSIHLTQAFAKWIESCIEELASDAFEHCLSGNRNYAFNRRAFERAVDQLEQSILTEPAEAA</sequence>
<name>A0ABV0JFJ3_9CYAN</name>
<evidence type="ECO:0000313" key="2">
    <source>
        <dbReference type="Proteomes" id="UP001464891"/>
    </source>
</evidence>
<gene>
    <name evidence="1" type="ORF">NC998_25975</name>
</gene>
<organism evidence="1 2">
    <name type="scientific">Trichocoleus desertorum GB2-A4</name>
    <dbReference type="NCBI Taxonomy" id="2933944"/>
    <lineage>
        <taxon>Bacteria</taxon>
        <taxon>Bacillati</taxon>
        <taxon>Cyanobacteriota</taxon>
        <taxon>Cyanophyceae</taxon>
        <taxon>Leptolyngbyales</taxon>
        <taxon>Trichocoleusaceae</taxon>
        <taxon>Trichocoleus</taxon>
    </lineage>
</organism>
<keyword evidence="2" id="KW-1185">Reference proteome</keyword>